<protein>
    <submittedName>
        <fullName evidence="2">Uncharacterized protein</fullName>
    </submittedName>
</protein>
<reference evidence="2 3" key="1">
    <citation type="submission" date="2021-06" db="EMBL/GenBank/DDBJ databases">
        <authorList>
            <person name="Palmer J.M."/>
        </authorList>
    </citation>
    <scope>NUCLEOTIDE SEQUENCE [LARGE SCALE GENOMIC DNA]</scope>
    <source>
        <strain evidence="3">if_2019</strain>
        <tissue evidence="2">Muscle</tissue>
    </source>
</reference>
<dbReference type="EMBL" id="JAHRIQ010005994">
    <property type="protein sequence ID" value="MEQ2223164.1"/>
    <property type="molecule type" value="Genomic_DNA"/>
</dbReference>
<accession>A0ABV0SRF7</accession>
<name>A0ABV0SRF7_9TELE</name>
<comment type="caution">
    <text evidence="2">The sequence shown here is derived from an EMBL/GenBank/DDBJ whole genome shotgun (WGS) entry which is preliminary data.</text>
</comment>
<sequence>MSLTRSSTRCFQQTLTYSEHIAWACQVCPASSSSSHQVVIGGQVLMMFPTWVLKSPSRMTESPRGTPPSTPNRDTKKARYSSPLPGP</sequence>
<evidence type="ECO:0000256" key="1">
    <source>
        <dbReference type="SAM" id="MobiDB-lite"/>
    </source>
</evidence>
<evidence type="ECO:0000313" key="2">
    <source>
        <dbReference type="EMBL" id="MEQ2223164.1"/>
    </source>
</evidence>
<keyword evidence="3" id="KW-1185">Reference proteome</keyword>
<dbReference type="Proteomes" id="UP001482620">
    <property type="component" value="Unassembled WGS sequence"/>
</dbReference>
<feature type="region of interest" description="Disordered" evidence="1">
    <location>
        <begin position="56"/>
        <end position="87"/>
    </location>
</feature>
<evidence type="ECO:0000313" key="3">
    <source>
        <dbReference type="Proteomes" id="UP001482620"/>
    </source>
</evidence>
<organism evidence="2 3">
    <name type="scientific">Ilyodon furcidens</name>
    <name type="common">goldbreast splitfin</name>
    <dbReference type="NCBI Taxonomy" id="33524"/>
    <lineage>
        <taxon>Eukaryota</taxon>
        <taxon>Metazoa</taxon>
        <taxon>Chordata</taxon>
        <taxon>Craniata</taxon>
        <taxon>Vertebrata</taxon>
        <taxon>Euteleostomi</taxon>
        <taxon>Actinopterygii</taxon>
        <taxon>Neopterygii</taxon>
        <taxon>Teleostei</taxon>
        <taxon>Neoteleostei</taxon>
        <taxon>Acanthomorphata</taxon>
        <taxon>Ovalentaria</taxon>
        <taxon>Atherinomorphae</taxon>
        <taxon>Cyprinodontiformes</taxon>
        <taxon>Goodeidae</taxon>
        <taxon>Ilyodon</taxon>
    </lineage>
</organism>
<proteinExistence type="predicted"/>
<gene>
    <name evidence="2" type="ORF">ILYODFUR_034034</name>
</gene>